<accession>A0A1H5W4G5</accession>
<proteinExistence type="predicted"/>
<dbReference type="PANTHER" id="PTHR43433:SF5">
    <property type="entry name" value="AB HYDROLASE-1 DOMAIN-CONTAINING PROTEIN"/>
    <property type="match status" value="1"/>
</dbReference>
<dbReference type="InterPro" id="IPR000073">
    <property type="entry name" value="AB_hydrolase_1"/>
</dbReference>
<keyword evidence="3" id="KW-1185">Reference proteome</keyword>
<dbReference type="Gene3D" id="3.40.50.1820">
    <property type="entry name" value="alpha/beta hydrolase"/>
    <property type="match status" value="1"/>
</dbReference>
<dbReference type="SUPFAM" id="SSF53474">
    <property type="entry name" value="alpha/beta-Hydrolases"/>
    <property type="match status" value="1"/>
</dbReference>
<dbReference type="GO" id="GO:0004806">
    <property type="term" value="F:triacylglycerol lipase activity"/>
    <property type="evidence" value="ECO:0007669"/>
    <property type="project" value="TreeGrafter"/>
</dbReference>
<evidence type="ECO:0000313" key="2">
    <source>
        <dbReference type="EMBL" id="SEF94424.1"/>
    </source>
</evidence>
<sequence length="308" mass="32611">MKATGEQIRMQIDANGIRLEVELHGPGSGAPIILIRGLGTQLVHWPAALTEGLAARGFRVVIFDNRDVGLSQRCPAPGVPSSADEILEALRRGVPLRPAYTLNDMARDVVGLMDALDIPRAHVFGISMGGAIAQILALDHGARLLTATFVMTACGPFSAISGSEPESTAELTSRLLSRPQGLADYVASQIAESALWGSPGFPATDEELREMAACAHARGVDAQGINRQFLAVASQHGRCEALRRLALPCLVIHGTHDALIPPDKGRELADIIPGGEYKQIDGMGHMITTALAPLIVETVSDFVARRAG</sequence>
<dbReference type="EMBL" id="FNVD01000007">
    <property type="protein sequence ID" value="SEF94424.1"/>
    <property type="molecule type" value="Genomic_DNA"/>
</dbReference>
<dbReference type="InterPro" id="IPR050471">
    <property type="entry name" value="AB_hydrolase"/>
</dbReference>
<feature type="domain" description="AB hydrolase-1" evidence="1">
    <location>
        <begin position="31"/>
        <end position="287"/>
    </location>
</feature>
<dbReference type="InterPro" id="IPR029058">
    <property type="entry name" value="AB_hydrolase_fold"/>
</dbReference>
<name>A0A1H5W4G5_9RHOB</name>
<organism evidence="2 3">
    <name type="scientific">Jhaorihella thermophila</name>
    <dbReference type="NCBI Taxonomy" id="488547"/>
    <lineage>
        <taxon>Bacteria</taxon>
        <taxon>Pseudomonadati</taxon>
        <taxon>Pseudomonadota</taxon>
        <taxon>Alphaproteobacteria</taxon>
        <taxon>Rhodobacterales</taxon>
        <taxon>Paracoccaceae</taxon>
        <taxon>Jhaorihella</taxon>
    </lineage>
</organism>
<evidence type="ECO:0000259" key="1">
    <source>
        <dbReference type="Pfam" id="PF00561"/>
    </source>
</evidence>
<dbReference type="RefSeq" id="WP_380218734.1">
    <property type="nucleotide sequence ID" value="NZ_JBHSVS010000007.1"/>
</dbReference>
<dbReference type="Pfam" id="PF00561">
    <property type="entry name" value="Abhydrolase_1"/>
    <property type="match status" value="1"/>
</dbReference>
<dbReference type="AlphaFoldDB" id="A0A1H5W4G5"/>
<protein>
    <submittedName>
        <fullName evidence="2">Pimeloyl-ACP methyl ester carboxylesterase</fullName>
    </submittedName>
</protein>
<dbReference type="PANTHER" id="PTHR43433">
    <property type="entry name" value="HYDROLASE, ALPHA/BETA FOLD FAMILY PROTEIN"/>
    <property type="match status" value="1"/>
</dbReference>
<reference evidence="2 3" key="1">
    <citation type="submission" date="2016-10" db="EMBL/GenBank/DDBJ databases">
        <authorList>
            <person name="de Groot N.N."/>
        </authorList>
    </citation>
    <scope>NUCLEOTIDE SEQUENCE [LARGE SCALE GENOMIC DNA]</scope>
    <source>
        <strain evidence="2 3">DSM 23413</strain>
    </source>
</reference>
<evidence type="ECO:0000313" key="3">
    <source>
        <dbReference type="Proteomes" id="UP000236742"/>
    </source>
</evidence>
<dbReference type="Proteomes" id="UP000236742">
    <property type="component" value="Unassembled WGS sequence"/>
</dbReference>
<dbReference type="GO" id="GO:0046503">
    <property type="term" value="P:glycerolipid catabolic process"/>
    <property type="evidence" value="ECO:0007669"/>
    <property type="project" value="TreeGrafter"/>
</dbReference>
<gene>
    <name evidence="2" type="ORF">SAMN05421751_107108</name>
</gene>